<evidence type="ECO:0000256" key="3">
    <source>
        <dbReference type="ARBA" id="ARBA00022777"/>
    </source>
</evidence>
<dbReference type="InterPro" id="IPR002139">
    <property type="entry name" value="Ribo/fructo_kinase"/>
</dbReference>
<dbReference type="Proteomes" id="UP001597156">
    <property type="component" value="Unassembled WGS sequence"/>
</dbReference>
<evidence type="ECO:0000259" key="5">
    <source>
        <dbReference type="Pfam" id="PF00294"/>
    </source>
</evidence>
<proteinExistence type="inferred from homology"/>
<organism evidence="6 7">
    <name type="scientific">Lentilactobacillus raoultii</name>
    <dbReference type="NCBI Taxonomy" id="1987503"/>
    <lineage>
        <taxon>Bacteria</taxon>
        <taxon>Bacillati</taxon>
        <taxon>Bacillota</taxon>
        <taxon>Bacilli</taxon>
        <taxon>Lactobacillales</taxon>
        <taxon>Lactobacillaceae</taxon>
        <taxon>Lentilactobacillus</taxon>
    </lineage>
</organism>
<dbReference type="PRINTS" id="PR00990">
    <property type="entry name" value="RIBOKINASE"/>
</dbReference>
<dbReference type="GO" id="GO:0016301">
    <property type="term" value="F:kinase activity"/>
    <property type="evidence" value="ECO:0007669"/>
    <property type="project" value="UniProtKB-KW"/>
</dbReference>
<reference evidence="7" key="1">
    <citation type="journal article" date="2019" name="Int. J. Syst. Evol. Microbiol.">
        <title>The Global Catalogue of Microorganisms (GCM) 10K type strain sequencing project: providing services to taxonomists for standard genome sequencing and annotation.</title>
        <authorList>
            <consortium name="The Broad Institute Genomics Platform"/>
            <consortium name="The Broad Institute Genome Sequencing Center for Infectious Disease"/>
            <person name="Wu L."/>
            <person name="Ma J."/>
        </authorList>
    </citation>
    <scope>NUCLEOTIDE SEQUENCE [LARGE SCALE GENOMIC DNA]</scope>
    <source>
        <strain evidence="7">CCUG 71848</strain>
    </source>
</reference>
<dbReference type="Gene3D" id="3.40.1190.20">
    <property type="match status" value="1"/>
</dbReference>
<accession>A0ABW3PP90</accession>
<evidence type="ECO:0000256" key="1">
    <source>
        <dbReference type="ARBA" id="ARBA00010688"/>
    </source>
</evidence>
<protein>
    <submittedName>
        <fullName evidence="6">PfkB family carbohydrate kinase</fullName>
    </submittedName>
</protein>
<dbReference type="PROSITE" id="PS00584">
    <property type="entry name" value="PFKB_KINASES_2"/>
    <property type="match status" value="1"/>
</dbReference>
<dbReference type="InterPro" id="IPR011611">
    <property type="entry name" value="PfkB_dom"/>
</dbReference>
<dbReference type="PANTHER" id="PTHR10584:SF166">
    <property type="entry name" value="RIBOKINASE"/>
    <property type="match status" value="1"/>
</dbReference>
<evidence type="ECO:0000256" key="4">
    <source>
        <dbReference type="RuleBase" id="RU003704"/>
    </source>
</evidence>
<keyword evidence="3 4" id="KW-0418">Kinase</keyword>
<evidence type="ECO:0000256" key="2">
    <source>
        <dbReference type="ARBA" id="ARBA00022679"/>
    </source>
</evidence>
<name>A0ABW3PP90_9LACO</name>
<keyword evidence="2 4" id="KW-0808">Transferase</keyword>
<feature type="domain" description="Carbohydrate kinase PfkB" evidence="5">
    <location>
        <begin position="1"/>
        <end position="290"/>
    </location>
</feature>
<evidence type="ECO:0000313" key="7">
    <source>
        <dbReference type="Proteomes" id="UP001597156"/>
    </source>
</evidence>
<gene>
    <name evidence="6" type="ORF">ACFQ22_01945</name>
</gene>
<dbReference type="SUPFAM" id="SSF53613">
    <property type="entry name" value="Ribokinase-like"/>
    <property type="match status" value="1"/>
</dbReference>
<keyword evidence="7" id="KW-1185">Reference proteome</keyword>
<dbReference type="InterPro" id="IPR029056">
    <property type="entry name" value="Ribokinase-like"/>
</dbReference>
<dbReference type="Pfam" id="PF00294">
    <property type="entry name" value="PfkB"/>
    <property type="match status" value="1"/>
</dbReference>
<dbReference type="InterPro" id="IPR002173">
    <property type="entry name" value="Carboh/pur_kinase_PfkB_CS"/>
</dbReference>
<dbReference type="EMBL" id="JBHTLH010000005">
    <property type="protein sequence ID" value="MFD1124125.1"/>
    <property type="molecule type" value="Genomic_DNA"/>
</dbReference>
<comment type="caution">
    <text evidence="6">The sequence shown here is derived from an EMBL/GenBank/DDBJ whole genome shotgun (WGS) entry which is preliminary data.</text>
</comment>
<evidence type="ECO:0000313" key="6">
    <source>
        <dbReference type="EMBL" id="MFD1124125.1"/>
    </source>
</evidence>
<dbReference type="RefSeq" id="WP_121977730.1">
    <property type="nucleotide sequence ID" value="NZ_JBHTLH010000005.1"/>
</dbReference>
<dbReference type="PANTHER" id="PTHR10584">
    <property type="entry name" value="SUGAR KINASE"/>
    <property type="match status" value="1"/>
</dbReference>
<sequence length="295" mass="32157">MKRTLVLGAAFVDVLMTVPRLPISGEDVTGNWLGNQIGGSAFNVFGALRYAHQAADLGVPVGQGPNADQVKWFLKQHNLSTLVESDGKDNGWDLAMIEPSGERTFLTAPGIEQCWRPEWFKQVEMAQYDTIYVSGYEMEAVQAANVILDQLEKRRPDSVLLFDASPRIAAIDDTIIKRLKSQKAWFHCNESELNQLTSQADFSDRVSQLVKETQAPVIVTLGSRGSFVMTKQMKTGKLVPATSVPIVNTIGAGDTHCGGLLAGLNQGMMVKDAVAFANQLAGRVVQMESGTLLME</sequence>
<comment type="similarity">
    <text evidence="1 4">Belongs to the carbohydrate kinase PfkB family.</text>
</comment>